<dbReference type="VEuPathDB" id="VectorBase:AMEM002387"/>
<feature type="transmembrane region" description="Helical" evidence="1">
    <location>
        <begin position="28"/>
        <end position="47"/>
    </location>
</feature>
<reference evidence="2" key="1">
    <citation type="submission" date="2020-05" db="UniProtKB">
        <authorList>
            <consortium name="EnsemblMetazoa"/>
        </authorList>
    </citation>
    <scope>IDENTIFICATION</scope>
    <source>
        <strain evidence="2">MAF</strain>
    </source>
</reference>
<evidence type="ECO:0000313" key="2">
    <source>
        <dbReference type="EnsemblMetazoa" id="AMEM002387-PA"/>
    </source>
</evidence>
<dbReference type="Proteomes" id="UP000075903">
    <property type="component" value="Unassembled WGS sequence"/>
</dbReference>
<proteinExistence type="predicted"/>
<keyword evidence="1" id="KW-0812">Transmembrane</keyword>
<sequence>MAPSVTYARWFITPTEVRNISNTEYNQLHSRTIIIIIIIIILQRVVVPHANSDSAQTECVKWSIEPKPSPKRNTKARLVETVAAKNLLPSARIRAAAKRGLRLKEVQGCKWT</sequence>
<keyword evidence="3" id="KW-1185">Reference proteome</keyword>
<evidence type="ECO:0000313" key="3">
    <source>
        <dbReference type="Proteomes" id="UP000075903"/>
    </source>
</evidence>
<keyword evidence="1" id="KW-1133">Transmembrane helix</keyword>
<dbReference type="EnsemblMetazoa" id="AMEM002387-RA">
    <property type="protein sequence ID" value="AMEM002387-PA"/>
    <property type="gene ID" value="AMEM002387"/>
</dbReference>
<protein>
    <submittedName>
        <fullName evidence="2">Uncharacterized protein</fullName>
    </submittedName>
</protein>
<organism evidence="2 3">
    <name type="scientific">Anopheles merus</name>
    <name type="common">Mosquito</name>
    <dbReference type="NCBI Taxonomy" id="30066"/>
    <lineage>
        <taxon>Eukaryota</taxon>
        <taxon>Metazoa</taxon>
        <taxon>Ecdysozoa</taxon>
        <taxon>Arthropoda</taxon>
        <taxon>Hexapoda</taxon>
        <taxon>Insecta</taxon>
        <taxon>Pterygota</taxon>
        <taxon>Neoptera</taxon>
        <taxon>Endopterygota</taxon>
        <taxon>Diptera</taxon>
        <taxon>Nematocera</taxon>
        <taxon>Culicoidea</taxon>
        <taxon>Culicidae</taxon>
        <taxon>Anophelinae</taxon>
        <taxon>Anopheles</taxon>
    </lineage>
</organism>
<accession>A0A182URJ5</accession>
<name>A0A182URJ5_ANOME</name>
<keyword evidence="1" id="KW-0472">Membrane</keyword>
<dbReference type="AlphaFoldDB" id="A0A182URJ5"/>
<evidence type="ECO:0000256" key="1">
    <source>
        <dbReference type="SAM" id="Phobius"/>
    </source>
</evidence>